<sequence length="308" mass="33562">MASGQWRALAEQFQVICPPGGAPGETPPPLSLPSPRGALWGHPRGRAGAAELRGGRALSHPAPSLPAGAGSPGVLRGRASCGHWVSAAGLRGWVRALLDQGVTLFRCPCCQDTPWLWQELCKLGLFSDEDQAMLEAQILAQEGARDNYRQCPRCQHLVQRLDPGSLRTPCLPCSQRAGELYCFCWGCRTDWKDPSPQGKSCSNPQCPLQAALYDTLEIQAPGSSVHGCPSLRACPECHTLVSHTGLGCPLVECPECWTEFCYRCLRDHLGEDADETEWEHDEDEDLDYDNSLEASCSIAGRQELNRSP</sequence>
<accession>A0A8C3FN48</accession>
<protein>
    <recommendedName>
        <fullName evidence="3">RBR-type E3 ubiquitin transferase</fullName>
    </recommendedName>
</protein>
<dbReference type="GeneTree" id="ENSGT00990000204023"/>
<dbReference type="Pfam" id="PF22191">
    <property type="entry name" value="IBR_1"/>
    <property type="match status" value="1"/>
</dbReference>
<dbReference type="Ensembl" id="ENSCPBT00000013913.1">
    <property type="protein sequence ID" value="ENSCPBP00000011632.1"/>
    <property type="gene ID" value="ENSCPBG00000008850.1"/>
</dbReference>
<dbReference type="Proteomes" id="UP000694380">
    <property type="component" value="Unplaced"/>
</dbReference>
<gene>
    <name evidence="1" type="primary">LOC101936156</name>
</gene>
<dbReference type="CDD" id="cd20336">
    <property type="entry name" value="Rcat_RBR"/>
    <property type="match status" value="1"/>
</dbReference>
<dbReference type="SUPFAM" id="SSF57850">
    <property type="entry name" value="RING/U-box"/>
    <property type="match status" value="2"/>
</dbReference>
<dbReference type="AlphaFoldDB" id="A0A8C3FN48"/>
<name>A0A8C3FN48_CHRPI</name>
<keyword evidence="2" id="KW-1185">Reference proteome</keyword>
<evidence type="ECO:0000313" key="1">
    <source>
        <dbReference type="Ensembl" id="ENSCPBP00000011632.1"/>
    </source>
</evidence>
<reference evidence="1" key="2">
    <citation type="submission" date="2025-09" db="UniProtKB">
        <authorList>
            <consortium name="Ensembl"/>
        </authorList>
    </citation>
    <scope>IDENTIFICATION</scope>
</reference>
<evidence type="ECO:0000313" key="2">
    <source>
        <dbReference type="Proteomes" id="UP000694380"/>
    </source>
</evidence>
<evidence type="ECO:0008006" key="3">
    <source>
        <dbReference type="Google" id="ProtNLM"/>
    </source>
</evidence>
<reference evidence="1" key="1">
    <citation type="submission" date="2025-08" db="UniProtKB">
        <authorList>
            <consortium name="Ensembl"/>
        </authorList>
    </citation>
    <scope>IDENTIFICATION</scope>
</reference>
<organism evidence="1 2">
    <name type="scientific">Chrysemys picta bellii</name>
    <name type="common">Western painted turtle</name>
    <name type="synonym">Emys bellii</name>
    <dbReference type="NCBI Taxonomy" id="8478"/>
    <lineage>
        <taxon>Eukaryota</taxon>
        <taxon>Metazoa</taxon>
        <taxon>Chordata</taxon>
        <taxon>Craniata</taxon>
        <taxon>Vertebrata</taxon>
        <taxon>Euteleostomi</taxon>
        <taxon>Archelosauria</taxon>
        <taxon>Testudinata</taxon>
        <taxon>Testudines</taxon>
        <taxon>Cryptodira</taxon>
        <taxon>Durocryptodira</taxon>
        <taxon>Testudinoidea</taxon>
        <taxon>Emydidae</taxon>
        <taxon>Chrysemys</taxon>
    </lineage>
</organism>
<proteinExistence type="predicted"/>
<dbReference type="Gene3D" id="1.20.120.1750">
    <property type="match status" value="1"/>
</dbReference>